<keyword evidence="1" id="KW-0732">Signal</keyword>
<dbReference type="RefSeq" id="WP_159804984.1">
    <property type="nucleotide sequence ID" value="NZ_BLJE01000001.1"/>
</dbReference>
<accession>A0A6N6JCQ8</accession>
<comment type="caution">
    <text evidence="2">The sequence shown here is derived from an EMBL/GenBank/DDBJ whole genome shotgun (WGS) entry which is preliminary data.</text>
</comment>
<reference evidence="2 3" key="1">
    <citation type="submission" date="2019-12" db="EMBL/GenBank/DDBJ databases">
        <title>Litoreibacter badius sp. nov., a novel bacteriochlorophyll a-containing bacterium in the genus Litoreibacter.</title>
        <authorList>
            <person name="Kanamuro M."/>
            <person name="Takabe Y."/>
            <person name="Mori K."/>
            <person name="Takaichi S."/>
            <person name="Hanada S."/>
        </authorList>
    </citation>
    <scope>NUCLEOTIDE SEQUENCE [LARGE SCALE GENOMIC DNA]</scope>
    <source>
        <strain evidence="2 3">K6</strain>
    </source>
</reference>
<sequence length="312" mass="33995">MIGRARALVVAGFLLAPLGANAQSYAEQCIEQVGPVPAFSCADGVTVPITVDGTLITSETFERNMDCDRPGLLSNGAGTDGQCVPNSRILDLSTDTAQISVMCRQKHNRAEDILLYDEIDVIAHNPATGATCWFQAISHDRENPLDGALVASPTDRDDGGFWVSPEEVAKDGCGICHDNDPFMYSPFMGQVWHEIPANPLGPYFHVGSEFGFGEWPTETMEPRDNTCLGCHRIGVARTCGELTDWMTGLETPEGADIAAREFPMSHAMPPLHGLTRPAWQTFHGSSLAEIKFCCDHPDHEMCNVTPLEAYRK</sequence>
<feature type="chain" id="PRO_5026691838" description="Cytochrome c-552/4 domain-containing protein" evidence="1">
    <location>
        <begin position="23"/>
        <end position="312"/>
    </location>
</feature>
<keyword evidence="3" id="KW-1185">Reference proteome</keyword>
<protein>
    <recommendedName>
        <fullName evidence="4">Cytochrome c-552/4 domain-containing protein</fullName>
    </recommendedName>
</protein>
<evidence type="ECO:0008006" key="4">
    <source>
        <dbReference type="Google" id="ProtNLM"/>
    </source>
</evidence>
<evidence type="ECO:0000313" key="3">
    <source>
        <dbReference type="Proteomes" id="UP000436822"/>
    </source>
</evidence>
<evidence type="ECO:0000256" key="1">
    <source>
        <dbReference type="SAM" id="SignalP"/>
    </source>
</evidence>
<evidence type="ECO:0000313" key="2">
    <source>
        <dbReference type="EMBL" id="GFE64113.1"/>
    </source>
</evidence>
<dbReference type="AlphaFoldDB" id="A0A6N6JCQ8"/>
<dbReference type="OrthoDB" id="5558004at2"/>
<proteinExistence type="predicted"/>
<gene>
    <name evidence="2" type="ORF">KIN_11870</name>
</gene>
<feature type="signal peptide" evidence="1">
    <location>
        <begin position="1"/>
        <end position="22"/>
    </location>
</feature>
<dbReference type="Proteomes" id="UP000436822">
    <property type="component" value="Unassembled WGS sequence"/>
</dbReference>
<organism evidence="2 3">
    <name type="scientific">Litoreibacter roseus</name>
    <dbReference type="NCBI Taxonomy" id="2601869"/>
    <lineage>
        <taxon>Bacteria</taxon>
        <taxon>Pseudomonadati</taxon>
        <taxon>Pseudomonadota</taxon>
        <taxon>Alphaproteobacteria</taxon>
        <taxon>Rhodobacterales</taxon>
        <taxon>Roseobacteraceae</taxon>
        <taxon>Litoreibacter</taxon>
    </lineage>
</organism>
<name>A0A6N6JCQ8_9RHOB</name>
<dbReference type="EMBL" id="BLJE01000001">
    <property type="protein sequence ID" value="GFE64113.1"/>
    <property type="molecule type" value="Genomic_DNA"/>
</dbReference>